<accession>A0ABR4A506</accession>
<reference evidence="3 4" key="1">
    <citation type="submission" date="2024-09" db="EMBL/GenBank/DDBJ databases">
        <title>Rethinking Asexuality: The Enigmatic Case of Functional Sexual Genes in Lepraria (Stereocaulaceae).</title>
        <authorList>
            <person name="Doellman M."/>
            <person name="Sun Y."/>
            <person name="Barcenas-Pena A."/>
            <person name="Lumbsch H.T."/>
            <person name="Grewe F."/>
        </authorList>
    </citation>
    <scope>NUCLEOTIDE SEQUENCE [LARGE SCALE GENOMIC DNA]</scope>
    <source>
        <strain evidence="3 4">Mercado 3170</strain>
    </source>
</reference>
<proteinExistence type="predicted"/>
<evidence type="ECO:0000256" key="1">
    <source>
        <dbReference type="SAM" id="MobiDB-lite"/>
    </source>
</evidence>
<evidence type="ECO:0000256" key="2">
    <source>
        <dbReference type="SAM" id="Phobius"/>
    </source>
</evidence>
<gene>
    <name evidence="3" type="ORF">N7G274_006452</name>
</gene>
<protein>
    <submittedName>
        <fullName evidence="3">Uncharacterized protein</fullName>
    </submittedName>
</protein>
<organism evidence="3 4">
    <name type="scientific">Stereocaulon virgatum</name>
    <dbReference type="NCBI Taxonomy" id="373712"/>
    <lineage>
        <taxon>Eukaryota</taxon>
        <taxon>Fungi</taxon>
        <taxon>Dikarya</taxon>
        <taxon>Ascomycota</taxon>
        <taxon>Pezizomycotina</taxon>
        <taxon>Lecanoromycetes</taxon>
        <taxon>OSLEUM clade</taxon>
        <taxon>Lecanoromycetidae</taxon>
        <taxon>Lecanorales</taxon>
        <taxon>Lecanorineae</taxon>
        <taxon>Stereocaulaceae</taxon>
        <taxon>Stereocaulon</taxon>
    </lineage>
</organism>
<keyword evidence="2" id="KW-0472">Membrane</keyword>
<feature type="region of interest" description="Disordered" evidence="1">
    <location>
        <begin position="401"/>
        <end position="422"/>
    </location>
</feature>
<dbReference type="Proteomes" id="UP001590950">
    <property type="component" value="Unassembled WGS sequence"/>
</dbReference>
<comment type="caution">
    <text evidence="3">The sequence shown here is derived from an EMBL/GenBank/DDBJ whole genome shotgun (WGS) entry which is preliminary data.</text>
</comment>
<name>A0ABR4A506_9LECA</name>
<feature type="transmembrane region" description="Helical" evidence="2">
    <location>
        <begin position="96"/>
        <end position="115"/>
    </location>
</feature>
<keyword evidence="4" id="KW-1185">Reference proteome</keyword>
<evidence type="ECO:0000313" key="3">
    <source>
        <dbReference type="EMBL" id="KAL2040994.1"/>
    </source>
</evidence>
<evidence type="ECO:0000313" key="4">
    <source>
        <dbReference type="Proteomes" id="UP001590950"/>
    </source>
</evidence>
<sequence>MIIGQLHPDSSNGPSFSGRCHSMLASLLPFSFLLFQQSRDGYSTFSLLLDYIYRLPSRSKVAFLDSAAIISILLITFVNSNSFACTSVMLSTHFPLFQLAYIIIFLCASVTWAYIPKRGFVTVYSPVPSAASPTLAPAWSPSTPQWSDTVSALPTAAVQSSYVPFESYYPPAPAAPPTTSLSAAVQSPYVPPESYYPPAPAAPPTVSPSAAVQSLDVPPELYHLPASAAPTTTFPPAAYTAAATTCTTYAPCNLFYQYVTVLYWPGSSQKTACLVTPTANPPNPPGLTPQASSLYVIFNSIIASDGCRQIGNTYAMITTSFAPGELSTIDKSSGATQVFDFSDLPCGPTGDNPHYSPVIAPPPFLTDLDPAFATCIPGAEQGIDPPIAIQAADGASVPGLPGHHGRRLRRFPAHASAVPTPV</sequence>
<keyword evidence="2" id="KW-0812">Transmembrane</keyword>
<dbReference type="EMBL" id="JBEFKJ010000019">
    <property type="protein sequence ID" value="KAL2040994.1"/>
    <property type="molecule type" value="Genomic_DNA"/>
</dbReference>
<feature type="compositionally biased region" description="Basic residues" evidence="1">
    <location>
        <begin position="403"/>
        <end position="412"/>
    </location>
</feature>
<keyword evidence="2" id="KW-1133">Transmembrane helix</keyword>
<feature type="transmembrane region" description="Helical" evidence="2">
    <location>
        <begin position="61"/>
        <end position="84"/>
    </location>
</feature>